<dbReference type="InterPro" id="IPR000262">
    <property type="entry name" value="FMN-dep_DH"/>
</dbReference>
<dbReference type="CDD" id="cd02809">
    <property type="entry name" value="alpha_hydroxyacid_oxid_FMN"/>
    <property type="match status" value="1"/>
</dbReference>
<feature type="binding site" evidence="7">
    <location>
        <position position="278"/>
    </location>
    <ligand>
        <name>FMN</name>
        <dbReference type="ChEBI" id="CHEBI:58210"/>
    </ligand>
</feature>
<evidence type="ECO:0000256" key="3">
    <source>
        <dbReference type="ARBA" id="ARBA00022643"/>
    </source>
</evidence>
<dbReference type="PANTHER" id="PTHR10578:SF107">
    <property type="entry name" value="2-HYDROXYACID OXIDASE 1"/>
    <property type="match status" value="1"/>
</dbReference>
<sequence length="426" mass="45857">MGLDRLEAQAKKTLPKAVYEFYSGGAETESTLRDNRNVFQRYKLLPRLRPASLTVDMSTSLLGQPLSMPILIAPTALQCLAHPDGELATSRAAARCGTAMVVSTNATHGVDEVAATGNPFLMFQLYVFRNREAVRGLVQEVERLGYKALAVTVDVARPGNREADTRNAFAVPAHLRVKNLDWAKTHQNVPSPSSGNPSQAAAQHDYAAAVPMPSSDGATQAAARSHQASRQDGADHSGQTADQAAPYHSMHANVYDQALTWEFIPWLRTITRLPIFVKGILSPLDAHIALDHGVDGIMVSNHGGRQCDYALATLDVLPSITAVANRRVPVIVDGGIRTGADVLKALALGADGVMIGRPVLYGLAVKGQQGVEQVLETLRIELQASMVYAGCSSLKHINRRLLVSTSGYGQDRRPNEYCVPIARSSL</sequence>
<feature type="binding site" evidence="7">
    <location>
        <position position="300"/>
    </location>
    <ligand>
        <name>FMN</name>
        <dbReference type="ChEBI" id="CHEBI:58210"/>
    </ligand>
</feature>
<feature type="domain" description="FMN hydroxy acid dehydrogenase" evidence="9">
    <location>
        <begin position="1"/>
        <end position="407"/>
    </location>
</feature>
<feature type="region of interest" description="Disordered" evidence="8">
    <location>
        <begin position="185"/>
        <end position="242"/>
    </location>
</feature>
<dbReference type="InterPro" id="IPR008259">
    <property type="entry name" value="FMN_hydac_DH_AS"/>
</dbReference>
<dbReference type="InterPro" id="IPR012133">
    <property type="entry name" value="Alpha-hydoxy_acid_DH_FMN"/>
</dbReference>
<dbReference type="PROSITE" id="PS51349">
    <property type="entry name" value="FMN_HYDROXY_ACID_DH_2"/>
    <property type="match status" value="1"/>
</dbReference>
<evidence type="ECO:0000256" key="1">
    <source>
        <dbReference type="ARBA" id="ARBA00001917"/>
    </source>
</evidence>
<feature type="binding site" evidence="7">
    <location>
        <position position="305"/>
    </location>
    <ligand>
        <name>glyoxylate</name>
        <dbReference type="ChEBI" id="CHEBI:36655"/>
    </ligand>
</feature>
<feature type="binding site" evidence="7">
    <location>
        <begin position="356"/>
        <end position="357"/>
    </location>
    <ligand>
        <name>FMN</name>
        <dbReference type="ChEBI" id="CHEBI:58210"/>
    </ligand>
</feature>
<dbReference type="Proteomes" id="UP001489004">
    <property type="component" value="Unassembled WGS sequence"/>
</dbReference>
<evidence type="ECO:0000256" key="2">
    <source>
        <dbReference type="ARBA" id="ARBA00022630"/>
    </source>
</evidence>
<evidence type="ECO:0000256" key="8">
    <source>
        <dbReference type="SAM" id="MobiDB-lite"/>
    </source>
</evidence>
<accession>A0AAW1Q3A1</accession>
<dbReference type="GO" id="GO:0016491">
    <property type="term" value="F:oxidoreductase activity"/>
    <property type="evidence" value="ECO:0007669"/>
    <property type="project" value="UniProtKB-KW"/>
</dbReference>
<protein>
    <recommendedName>
        <fullName evidence="9">FMN hydroxy acid dehydrogenase domain-containing protein</fullName>
    </recommendedName>
</protein>
<evidence type="ECO:0000313" key="10">
    <source>
        <dbReference type="EMBL" id="KAK9815270.1"/>
    </source>
</evidence>
<organism evidence="10 11">
    <name type="scientific">[Myrmecia] bisecta</name>
    <dbReference type="NCBI Taxonomy" id="41462"/>
    <lineage>
        <taxon>Eukaryota</taxon>
        <taxon>Viridiplantae</taxon>
        <taxon>Chlorophyta</taxon>
        <taxon>core chlorophytes</taxon>
        <taxon>Trebouxiophyceae</taxon>
        <taxon>Trebouxiales</taxon>
        <taxon>Trebouxiaceae</taxon>
        <taxon>Myrmecia</taxon>
    </lineage>
</organism>
<comment type="cofactor">
    <cofactor evidence="1">
        <name>FMN</name>
        <dbReference type="ChEBI" id="CHEBI:58210"/>
    </cofactor>
</comment>
<evidence type="ECO:0000256" key="5">
    <source>
        <dbReference type="ARBA" id="ARBA00024042"/>
    </source>
</evidence>
<dbReference type="GO" id="GO:0010181">
    <property type="term" value="F:FMN binding"/>
    <property type="evidence" value="ECO:0007669"/>
    <property type="project" value="InterPro"/>
</dbReference>
<evidence type="ECO:0000256" key="7">
    <source>
        <dbReference type="PIRSR" id="PIRSR000138-2"/>
    </source>
</evidence>
<feature type="binding site" evidence="7">
    <location>
        <begin position="333"/>
        <end position="337"/>
    </location>
    <ligand>
        <name>FMN</name>
        <dbReference type="ChEBI" id="CHEBI:58210"/>
    </ligand>
</feature>
<evidence type="ECO:0000259" key="9">
    <source>
        <dbReference type="PROSITE" id="PS51349"/>
    </source>
</evidence>
<keyword evidence="2 7" id="KW-0285">Flavoprotein</keyword>
<dbReference type="InterPro" id="IPR037396">
    <property type="entry name" value="FMN_HAD"/>
</dbReference>
<evidence type="ECO:0000313" key="11">
    <source>
        <dbReference type="Proteomes" id="UP001489004"/>
    </source>
</evidence>
<feature type="binding site" evidence="7">
    <location>
        <position position="126"/>
    </location>
    <ligand>
        <name>glyoxylate</name>
        <dbReference type="ChEBI" id="CHEBI:36655"/>
    </ligand>
</feature>
<dbReference type="PROSITE" id="PS00557">
    <property type="entry name" value="FMN_HYDROXY_ACID_DH_1"/>
    <property type="match status" value="1"/>
</dbReference>
<feature type="binding site" evidence="7">
    <location>
        <position position="124"/>
    </location>
    <ligand>
        <name>FMN</name>
        <dbReference type="ChEBI" id="CHEBI:58210"/>
    </ligand>
</feature>
<comment type="similarity">
    <text evidence="5">Belongs to the FMN-dependent alpha-hydroxy acid dehydrogenase family.</text>
</comment>
<dbReference type="Pfam" id="PF01070">
    <property type="entry name" value="FMN_dh"/>
    <property type="match status" value="1"/>
</dbReference>
<reference evidence="10 11" key="1">
    <citation type="journal article" date="2024" name="Nat. Commun.">
        <title>Phylogenomics reveals the evolutionary origins of lichenization in chlorophyte algae.</title>
        <authorList>
            <person name="Puginier C."/>
            <person name="Libourel C."/>
            <person name="Otte J."/>
            <person name="Skaloud P."/>
            <person name="Haon M."/>
            <person name="Grisel S."/>
            <person name="Petersen M."/>
            <person name="Berrin J.G."/>
            <person name="Delaux P.M."/>
            <person name="Dal Grande F."/>
            <person name="Keller J."/>
        </authorList>
    </citation>
    <scope>NUCLEOTIDE SEQUENCE [LARGE SCALE GENOMIC DNA]</scope>
    <source>
        <strain evidence="10 11">SAG 2043</strain>
    </source>
</reference>
<keyword evidence="11" id="KW-1185">Reference proteome</keyword>
<dbReference type="Gene3D" id="3.20.20.70">
    <property type="entry name" value="Aldolase class I"/>
    <property type="match status" value="1"/>
</dbReference>
<dbReference type="SUPFAM" id="SSF51395">
    <property type="entry name" value="FMN-linked oxidoreductases"/>
    <property type="match status" value="1"/>
</dbReference>
<feature type="binding site" evidence="7">
    <location>
        <position position="302"/>
    </location>
    <ligand>
        <name>glyoxylate</name>
        <dbReference type="ChEBI" id="CHEBI:36655"/>
    </ligand>
</feature>
<feature type="binding site" evidence="7">
    <location>
        <begin position="74"/>
        <end position="76"/>
    </location>
    <ligand>
        <name>FMN</name>
        <dbReference type="ChEBI" id="CHEBI:58210"/>
    </ligand>
</feature>
<keyword evidence="3 7" id="KW-0288">FMN</keyword>
<dbReference type="AlphaFoldDB" id="A0AAW1Q3A1"/>
<feature type="binding site" evidence="7">
    <location>
        <position position="152"/>
    </location>
    <ligand>
        <name>FMN</name>
        <dbReference type="ChEBI" id="CHEBI:58210"/>
    </ligand>
</feature>
<dbReference type="PIRSF" id="PIRSF000138">
    <property type="entry name" value="Al-hdrx_acd_dh"/>
    <property type="match status" value="1"/>
</dbReference>
<evidence type="ECO:0000256" key="6">
    <source>
        <dbReference type="PIRSR" id="PIRSR000138-1"/>
    </source>
</evidence>
<gene>
    <name evidence="10" type="ORF">WJX72_000918</name>
</gene>
<feature type="compositionally biased region" description="Low complexity" evidence="8">
    <location>
        <begin position="200"/>
        <end position="209"/>
    </location>
</feature>
<name>A0AAW1Q3A1_9CHLO</name>
<keyword evidence="4" id="KW-0560">Oxidoreductase</keyword>
<feature type="binding site" evidence="7">
    <location>
        <position position="103"/>
    </location>
    <ligand>
        <name>FMN</name>
        <dbReference type="ChEBI" id="CHEBI:58210"/>
    </ligand>
</feature>
<feature type="binding site" evidence="7">
    <location>
        <position position="161"/>
    </location>
    <ligand>
        <name>glyoxylate</name>
        <dbReference type="ChEBI" id="CHEBI:36655"/>
    </ligand>
</feature>
<feature type="active site" description="Proton acceptor" evidence="6">
    <location>
        <position position="302"/>
    </location>
</feature>
<proteinExistence type="inferred from homology"/>
<evidence type="ECO:0000256" key="4">
    <source>
        <dbReference type="ARBA" id="ARBA00023002"/>
    </source>
</evidence>
<feature type="compositionally biased region" description="Low complexity" evidence="8">
    <location>
        <begin position="218"/>
        <end position="231"/>
    </location>
</feature>
<dbReference type="EMBL" id="JALJOR010000006">
    <property type="protein sequence ID" value="KAK9815270.1"/>
    <property type="molecule type" value="Genomic_DNA"/>
</dbReference>
<comment type="caution">
    <text evidence="10">The sequence shown here is derived from an EMBL/GenBank/DDBJ whole genome shotgun (WGS) entry which is preliminary data.</text>
</comment>
<dbReference type="PANTHER" id="PTHR10578">
    <property type="entry name" value="S -2-HYDROXY-ACID OXIDASE-RELATED"/>
    <property type="match status" value="1"/>
</dbReference>
<feature type="compositionally biased region" description="Polar residues" evidence="8">
    <location>
        <begin position="185"/>
        <end position="199"/>
    </location>
</feature>
<dbReference type="InterPro" id="IPR013785">
    <property type="entry name" value="Aldolase_TIM"/>
</dbReference>